<accession>A0A1J1GVF5</accession>
<keyword evidence="1" id="KW-1133">Transmembrane helix</keyword>
<dbReference type="AlphaFoldDB" id="A0A1J1GVF5"/>
<keyword evidence="1" id="KW-0812">Transmembrane</keyword>
<keyword evidence="1" id="KW-0472">Membrane</keyword>
<gene>
    <name evidence="2" type="ORF">PGAL8A_00242500</name>
</gene>
<proteinExistence type="predicted"/>
<dbReference type="OMA" id="DYISTIH"/>
<dbReference type="OrthoDB" id="369837at2759"/>
<dbReference type="EMBL" id="CVMV01000032">
    <property type="protein sequence ID" value="CRG95027.1"/>
    <property type="molecule type" value="Genomic_DNA"/>
</dbReference>
<reference evidence="2" key="1">
    <citation type="submission" date="2015-04" db="EMBL/GenBank/DDBJ databases">
        <authorList>
            <consortium name="Pathogen Informatics"/>
        </authorList>
    </citation>
    <scope>NUCLEOTIDE SEQUENCE [LARGE SCALE GENOMIC DNA]</scope>
    <source>
        <strain evidence="2">8A</strain>
    </source>
</reference>
<organism evidence="2 3">
    <name type="scientific">Plasmodium gallinaceum</name>
    <dbReference type="NCBI Taxonomy" id="5849"/>
    <lineage>
        <taxon>Eukaryota</taxon>
        <taxon>Sar</taxon>
        <taxon>Alveolata</taxon>
        <taxon>Apicomplexa</taxon>
        <taxon>Aconoidasida</taxon>
        <taxon>Haemosporida</taxon>
        <taxon>Plasmodiidae</taxon>
        <taxon>Plasmodium</taxon>
        <taxon>Plasmodium (Haemamoeba)</taxon>
    </lineage>
</organism>
<dbReference type="GeneID" id="39730953"/>
<dbReference type="Proteomes" id="UP000220797">
    <property type="component" value="Unassembled WGS sequence"/>
</dbReference>
<evidence type="ECO:0000256" key="1">
    <source>
        <dbReference type="SAM" id="Phobius"/>
    </source>
</evidence>
<sequence>MNNFLAKIIFLIYIICIANVSIIKIAITDCKKLKKINYKNYYKNHYKYNYNNKKNIFLRIKNPFFSIQKLKTNRNLHSFINIKSWKEDLKHFLHKYGIYNNQNIHPLKNCLWEITIYNFFLQKQKSFFIYIFEDGNLKTSENLYGKWSYNNYYITWYIEEKNKKVYYTAELLWNYENSKMVKGIIYEEKKKTSSFLPSSIFRKIIGSFEGKINS</sequence>
<comment type="caution">
    <text evidence="2">The sequence shown here is derived from an EMBL/GenBank/DDBJ whole genome shotgun (WGS) entry which is preliminary data.</text>
</comment>
<evidence type="ECO:0000313" key="3">
    <source>
        <dbReference type="Proteomes" id="UP000220797"/>
    </source>
</evidence>
<keyword evidence="3" id="KW-1185">Reference proteome</keyword>
<dbReference type="VEuPathDB" id="PlasmoDB:PGAL8A_00242500"/>
<protein>
    <submittedName>
        <fullName evidence="2">Uncharacterized protein</fullName>
    </submittedName>
</protein>
<feature type="transmembrane region" description="Helical" evidence="1">
    <location>
        <begin position="6"/>
        <end position="27"/>
    </location>
</feature>
<name>A0A1J1GVF5_PLAGA</name>
<dbReference type="RefSeq" id="XP_028527840.1">
    <property type="nucleotide sequence ID" value="XM_028671160.1"/>
</dbReference>
<evidence type="ECO:0000313" key="2">
    <source>
        <dbReference type="EMBL" id="CRG95027.1"/>
    </source>
</evidence>